<gene>
    <name evidence="1" type="ORF">CIMG_03676</name>
</gene>
<organism evidence="1 2">
    <name type="scientific">Coccidioides immitis (strain RS)</name>
    <name type="common">Valley fever fungus</name>
    <dbReference type="NCBI Taxonomy" id="246410"/>
    <lineage>
        <taxon>Eukaryota</taxon>
        <taxon>Fungi</taxon>
        <taxon>Dikarya</taxon>
        <taxon>Ascomycota</taxon>
        <taxon>Pezizomycotina</taxon>
        <taxon>Eurotiomycetes</taxon>
        <taxon>Eurotiomycetidae</taxon>
        <taxon>Onygenales</taxon>
        <taxon>Onygenaceae</taxon>
        <taxon>Coccidioides</taxon>
    </lineage>
</organism>
<dbReference type="RefSeq" id="XP_001244235.2">
    <property type="nucleotide sequence ID" value="XM_001244234.2"/>
</dbReference>
<accession>A0A0E1RWS4</accession>
<evidence type="ECO:0000313" key="2">
    <source>
        <dbReference type="Proteomes" id="UP000001261"/>
    </source>
</evidence>
<reference evidence="2" key="2">
    <citation type="journal article" date="2010" name="Genome Res.">
        <title>Population genomic sequencing of Coccidioides fungi reveals recent hybridization and transposon control.</title>
        <authorList>
            <person name="Neafsey D.E."/>
            <person name="Barker B.M."/>
            <person name="Sharpton T.J."/>
            <person name="Stajich J.E."/>
            <person name="Park D.J."/>
            <person name="Whiston E."/>
            <person name="Hung C.-Y."/>
            <person name="McMahan C."/>
            <person name="White J."/>
            <person name="Sykes S."/>
            <person name="Heiman D."/>
            <person name="Young S."/>
            <person name="Zeng Q."/>
            <person name="Abouelleil A."/>
            <person name="Aftuck L."/>
            <person name="Bessette D."/>
            <person name="Brown A."/>
            <person name="FitzGerald M."/>
            <person name="Lui A."/>
            <person name="Macdonald J.P."/>
            <person name="Priest M."/>
            <person name="Orbach M.J."/>
            <person name="Galgiani J.N."/>
            <person name="Kirkland T.N."/>
            <person name="Cole G.T."/>
            <person name="Birren B.W."/>
            <person name="Henn M.R."/>
            <person name="Taylor J.W."/>
            <person name="Rounsley S.D."/>
        </authorList>
    </citation>
    <scope>GENOME REANNOTATION</scope>
    <source>
        <strain evidence="2">RS</strain>
    </source>
</reference>
<evidence type="ECO:0000313" key="1">
    <source>
        <dbReference type="EMBL" id="EAS32652.2"/>
    </source>
</evidence>
<dbReference type="Proteomes" id="UP000001261">
    <property type="component" value="Unassembled WGS sequence"/>
</dbReference>
<dbReference type="KEGG" id="cim:CIMG_03676"/>
<dbReference type="EMBL" id="GG704916">
    <property type="protein sequence ID" value="EAS32652.2"/>
    <property type="molecule type" value="Genomic_DNA"/>
</dbReference>
<keyword evidence="2" id="KW-1185">Reference proteome</keyword>
<dbReference type="GeneID" id="4563507"/>
<sequence>MGNIIVCGKAETARAFRVDQGVGPHESTIATKRWMCIPPVSHQAPARAAQPCPVQSKMRHCSGEHTPWYKPLQGAAFCSPTNSQRDLTGTLVLLGCLRWLRTSLLASKPIPLCRPILVVFLYPREAHNPGLWVPPGPGSKASSTVRGGLHVCMVVIYAHGIIYSQCKARSAVIYAAALGVNRIIKICTGQGRKAE</sequence>
<name>A0A0E1RWS4_COCIM</name>
<dbReference type="AlphaFoldDB" id="A0A0E1RWS4"/>
<dbReference type="VEuPathDB" id="FungiDB:CIMG_03676"/>
<reference evidence="2" key="1">
    <citation type="journal article" date="2009" name="Genome Res.">
        <title>Comparative genomic analyses of the human fungal pathogens Coccidioides and their relatives.</title>
        <authorList>
            <person name="Sharpton T.J."/>
            <person name="Stajich J.E."/>
            <person name="Rounsley S.D."/>
            <person name="Gardner M.J."/>
            <person name="Wortman J.R."/>
            <person name="Jordar V.S."/>
            <person name="Maiti R."/>
            <person name="Kodira C.D."/>
            <person name="Neafsey D.E."/>
            <person name="Zeng Q."/>
            <person name="Hung C.-Y."/>
            <person name="McMahan C."/>
            <person name="Muszewska A."/>
            <person name="Grynberg M."/>
            <person name="Mandel M.A."/>
            <person name="Kellner E.M."/>
            <person name="Barker B.M."/>
            <person name="Galgiani J.N."/>
            <person name="Orbach M.J."/>
            <person name="Kirkland T.N."/>
            <person name="Cole G.T."/>
            <person name="Henn M.R."/>
            <person name="Birren B.W."/>
            <person name="Taylor J.W."/>
        </authorList>
    </citation>
    <scope>NUCLEOTIDE SEQUENCE [LARGE SCALE GENOMIC DNA]</scope>
    <source>
        <strain evidence="2">RS</strain>
    </source>
</reference>
<protein>
    <submittedName>
        <fullName evidence="1">Uncharacterized protein</fullName>
    </submittedName>
</protein>
<proteinExistence type="predicted"/>
<dbReference type="InParanoid" id="A0A0E1RWS4"/>